<dbReference type="Pfam" id="PF05521">
    <property type="entry name" value="Phage_HCP"/>
    <property type="match status" value="1"/>
</dbReference>
<sequence>MRAGALKHRVRIQEATEGSADVLNEKAVTWSDLVTVWGAVLPQSGREFYRAMQVNAEVTHLVSIRYRSDVDETNRLVVGGRTLDITSVVNVDEADEELLITCVEDK</sequence>
<comment type="caution">
    <text evidence="1">The sequence shown here is derived from an EMBL/GenBank/DDBJ whole genome shotgun (WGS) entry which is preliminary data.</text>
</comment>
<dbReference type="AlphaFoldDB" id="A0A0F9B6T0"/>
<dbReference type="InterPro" id="IPR038666">
    <property type="entry name" value="SSP1_head-tail_sf"/>
</dbReference>
<dbReference type="Gene3D" id="2.40.10.270">
    <property type="entry name" value="Bacteriophage SPP1 head-tail adaptor protein"/>
    <property type="match status" value="1"/>
</dbReference>
<proteinExistence type="predicted"/>
<dbReference type="InterPro" id="IPR008767">
    <property type="entry name" value="Phage_SPP1_head-tail_adaptor"/>
</dbReference>
<protein>
    <recommendedName>
        <fullName evidence="2">Phage head-tail adaptor</fullName>
    </recommendedName>
</protein>
<reference evidence="1" key="1">
    <citation type="journal article" date="2015" name="Nature">
        <title>Complex archaea that bridge the gap between prokaryotes and eukaryotes.</title>
        <authorList>
            <person name="Spang A."/>
            <person name="Saw J.H."/>
            <person name="Jorgensen S.L."/>
            <person name="Zaremba-Niedzwiedzka K."/>
            <person name="Martijn J."/>
            <person name="Lind A.E."/>
            <person name="van Eijk R."/>
            <person name="Schleper C."/>
            <person name="Guy L."/>
            <person name="Ettema T.J."/>
        </authorList>
    </citation>
    <scope>NUCLEOTIDE SEQUENCE</scope>
</reference>
<dbReference type="EMBL" id="LAZR01039300">
    <property type="protein sequence ID" value="KKL17335.1"/>
    <property type="molecule type" value="Genomic_DNA"/>
</dbReference>
<name>A0A0F9B6T0_9ZZZZ</name>
<evidence type="ECO:0008006" key="2">
    <source>
        <dbReference type="Google" id="ProtNLM"/>
    </source>
</evidence>
<dbReference type="NCBIfam" id="TIGR01563">
    <property type="entry name" value="gp16_SPP1"/>
    <property type="match status" value="1"/>
</dbReference>
<accession>A0A0F9B6T0</accession>
<gene>
    <name evidence="1" type="ORF">LCGC14_2486610</name>
</gene>
<organism evidence="1">
    <name type="scientific">marine sediment metagenome</name>
    <dbReference type="NCBI Taxonomy" id="412755"/>
    <lineage>
        <taxon>unclassified sequences</taxon>
        <taxon>metagenomes</taxon>
        <taxon>ecological metagenomes</taxon>
    </lineage>
</organism>
<evidence type="ECO:0000313" key="1">
    <source>
        <dbReference type="EMBL" id="KKL17335.1"/>
    </source>
</evidence>